<feature type="transmembrane region" description="Helical" evidence="1">
    <location>
        <begin position="52"/>
        <end position="73"/>
    </location>
</feature>
<dbReference type="EMBL" id="MTKS01000208">
    <property type="protein sequence ID" value="RWX51113.1"/>
    <property type="molecule type" value="Genomic_DNA"/>
</dbReference>
<protein>
    <recommendedName>
        <fullName evidence="4">O-antigen ligase like membrane protein</fullName>
    </recommendedName>
</protein>
<organism evidence="2 3">
    <name type="scientific">Candidatus Electrothrix marina</name>
    <dbReference type="NCBI Taxonomy" id="1859130"/>
    <lineage>
        <taxon>Bacteria</taxon>
        <taxon>Pseudomonadati</taxon>
        <taxon>Thermodesulfobacteriota</taxon>
        <taxon>Desulfobulbia</taxon>
        <taxon>Desulfobulbales</taxon>
        <taxon>Desulfobulbaceae</taxon>
        <taxon>Candidatus Electrothrix</taxon>
    </lineage>
</organism>
<reference evidence="2 3" key="1">
    <citation type="submission" date="2017-01" db="EMBL/GenBank/DDBJ databases">
        <title>The cable genome- insights into the physiology and evolution of filamentous bacteria capable of sulfide oxidation via long distance electron transfer.</title>
        <authorList>
            <person name="Schreiber L."/>
            <person name="Bjerg J.T."/>
            <person name="Boggild A."/>
            <person name="Van De Vossenberg J."/>
            <person name="Meysman F."/>
            <person name="Nielsen L.P."/>
            <person name="Schramm A."/>
            <person name="Kjeldsen K.U."/>
        </authorList>
    </citation>
    <scope>NUCLEOTIDE SEQUENCE [LARGE SCALE GENOMIC DNA]</scope>
    <source>
        <strain evidence="2">A5</strain>
    </source>
</reference>
<feature type="transmembrane region" description="Helical" evidence="1">
    <location>
        <begin position="20"/>
        <end position="40"/>
    </location>
</feature>
<proteinExistence type="predicted"/>
<keyword evidence="1" id="KW-0812">Transmembrane</keyword>
<evidence type="ECO:0000256" key="1">
    <source>
        <dbReference type="SAM" id="Phobius"/>
    </source>
</evidence>
<gene>
    <name evidence="2" type="ORF">VU01_12083</name>
</gene>
<name>A0A444JDG1_9BACT</name>
<evidence type="ECO:0008006" key="4">
    <source>
        <dbReference type="Google" id="ProtNLM"/>
    </source>
</evidence>
<evidence type="ECO:0000313" key="2">
    <source>
        <dbReference type="EMBL" id="RWX51113.1"/>
    </source>
</evidence>
<keyword evidence="3" id="KW-1185">Reference proteome</keyword>
<keyword evidence="1" id="KW-1133">Transmembrane helix</keyword>
<comment type="caution">
    <text evidence="2">The sequence shown here is derived from an EMBL/GenBank/DDBJ whole genome shotgun (WGS) entry which is preliminary data.</text>
</comment>
<dbReference type="Proteomes" id="UP000288892">
    <property type="component" value="Unassembled WGS sequence"/>
</dbReference>
<dbReference type="AlphaFoldDB" id="A0A444JDG1"/>
<sequence length="101" mass="11402">MKWQAPHNAYVQVAAEMGVPGFLVLLVMIVNALLIFIRYARKKRTSPGSHSLVFMSQVMLLGFSGHIVTSFFLSMGYSFLFTMFFAFSLVLQNLCENSPEE</sequence>
<accession>A0A444JDG1</accession>
<keyword evidence="1" id="KW-0472">Membrane</keyword>
<evidence type="ECO:0000313" key="3">
    <source>
        <dbReference type="Proteomes" id="UP000288892"/>
    </source>
</evidence>